<feature type="domain" description="YCII-related" evidence="2">
    <location>
        <begin position="1"/>
        <end position="88"/>
    </location>
</feature>
<comment type="caution">
    <text evidence="3">The sequence shown here is derived from an EMBL/GenBank/DDBJ whole genome shotgun (WGS) entry which is preliminary data.</text>
</comment>
<dbReference type="PANTHER" id="PTHR33606:SF3">
    <property type="entry name" value="PROTEIN YCII"/>
    <property type="match status" value="1"/>
</dbReference>
<protein>
    <submittedName>
        <fullName evidence="3">Uncharacterized protein YciI</fullName>
    </submittedName>
</protein>
<evidence type="ECO:0000256" key="1">
    <source>
        <dbReference type="ARBA" id="ARBA00007689"/>
    </source>
</evidence>
<proteinExistence type="inferred from homology"/>
<organism evidence="3 4">
    <name type="scientific">Labrys monachus</name>
    <dbReference type="NCBI Taxonomy" id="217067"/>
    <lineage>
        <taxon>Bacteria</taxon>
        <taxon>Pseudomonadati</taxon>
        <taxon>Pseudomonadota</taxon>
        <taxon>Alphaproteobacteria</taxon>
        <taxon>Hyphomicrobiales</taxon>
        <taxon>Xanthobacteraceae</taxon>
        <taxon>Labrys</taxon>
    </lineage>
</organism>
<sequence length="96" mass="10704">MQFVILCKDKPDGLDLRMATRQVHLDYLKDVGGANLLGAGPFLDDQDRPTGSMLIVEFPSEAEARSFAQNDPYAKAGLFVDVEIRRWRWGVKPPAA</sequence>
<dbReference type="InterPro" id="IPR051807">
    <property type="entry name" value="Sec-metab_biosynth-assoc"/>
</dbReference>
<comment type="similarity">
    <text evidence="1">Belongs to the YciI family.</text>
</comment>
<keyword evidence="4" id="KW-1185">Reference proteome</keyword>
<dbReference type="Proteomes" id="UP001237448">
    <property type="component" value="Unassembled WGS sequence"/>
</dbReference>
<reference evidence="3 4" key="1">
    <citation type="submission" date="2023-07" db="EMBL/GenBank/DDBJ databases">
        <title>Genomic Encyclopedia of Type Strains, Phase IV (KMG-IV): sequencing the most valuable type-strain genomes for metagenomic binning, comparative biology and taxonomic classification.</title>
        <authorList>
            <person name="Goeker M."/>
        </authorList>
    </citation>
    <scope>NUCLEOTIDE SEQUENCE [LARGE SCALE GENOMIC DNA]</scope>
    <source>
        <strain evidence="3 4">DSM 5896</strain>
    </source>
</reference>
<dbReference type="SUPFAM" id="SSF54909">
    <property type="entry name" value="Dimeric alpha+beta barrel"/>
    <property type="match status" value="1"/>
</dbReference>
<dbReference type="Pfam" id="PF03795">
    <property type="entry name" value="YCII"/>
    <property type="match status" value="1"/>
</dbReference>
<dbReference type="Gene3D" id="3.30.70.1060">
    <property type="entry name" value="Dimeric alpha+beta barrel"/>
    <property type="match status" value="1"/>
</dbReference>
<accession>A0ABU0FN04</accession>
<gene>
    <name evidence="3" type="ORF">J3R73_005781</name>
</gene>
<dbReference type="RefSeq" id="WP_307435533.1">
    <property type="nucleotide sequence ID" value="NZ_JAUSVK010000001.1"/>
</dbReference>
<dbReference type="InterPro" id="IPR005545">
    <property type="entry name" value="YCII"/>
</dbReference>
<dbReference type="EMBL" id="JAUSVK010000001">
    <property type="protein sequence ID" value="MDQ0395989.1"/>
    <property type="molecule type" value="Genomic_DNA"/>
</dbReference>
<name>A0ABU0FN04_9HYPH</name>
<evidence type="ECO:0000259" key="2">
    <source>
        <dbReference type="Pfam" id="PF03795"/>
    </source>
</evidence>
<dbReference type="PANTHER" id="PTHR33606">
    <property type="entry name" value="PROTEIN YCII"/>
    <property type="match status" value="1"/>
</dbReference>
<dbReference type="InterPro" id="IPR011008">
    <property type="entry name" value="Dimeric_a/b-barrel"/>
</dbReference>
<evidence type="ECO:0000313" key="4">
    <source>
        <dbReference type="Proteomes" id="UP001237448"/>
    </source>
</evidence>
<evidence type="ECO:0000313" key="3">
    <source>
        <dbReference type="EMBL" id="MDQ0395989.1"/>
    </source>
</evidence>